<organism evidence="1 2">
    <name type="scientific">Gossypium laxum</name>
    <dbReference type="NCBI Taxonomy" id="34288"/>
    <lineage>
        <taxon>Eukaryota</taxon>
        <taxon>Viridiplantae</taxon>
        <taxon>Streptophyta</taxon>
        <taxon>Embryophyta</taxon>
        <taxon>Tracheophyta</taxon>
        <taxon>Spermatophyta</taxon>
        <taxon>Magnoliopsida</taxon>
        <taxon>eudicotyledons</taxon>
        <taxon>Gunneridae</taxon>
        <taxon>Pentapetalae</taxon>
        <taxon>rosids</taxon>
        <taxon>malvids</taxon>
        <taxon>Malvales</taxon>
        <taxon>Malvaceae</taxon>
        <taxon>Malvoideae</taxon>
        <taxon>Gossypium</taxon>
    </lineage>
</organism>
<comment type="caution">
    <text evidence="1">The sequence shown here is derived from an EMBL/GenBank/DDBJ whole genome shotgun (WGS) entry which is preliminary data.</text>
</comment>
<accession>A0A7J9AV36</accession>
<dbReference type="Proteomes" id="UP000593574">
    <property type="component" value="Unassembled WGS sequence"/>
</dbReference>
<keyword evidence="2" id="KW-1185">Reference proteome</keyword>
<gene>
    <name evidence="1" type="ORF">Golax_000872</name>
</gene>
<name>A0A7J9AV36_9ROSI</name>
<evidence type="ECO:0000313" key="1">
    <source>
        <dbReference type="EMBL" id="MBA0727925.1"/>
    </source>
</evidence>
<dbReference type="EMBL" id="JABEZV010000013">
    <property type="protein sequence ID" value="MBA0727925.1"/>
    <property type="molecule type" value="Genomic_DNA"/>
</dbReference>
<proteinExistence type="predicted"/>
<evidence type="ECO:0000313" key="2">
    <source>
        <dbReference type="Proteomes" id="UP000593574"/>
    </source>
</evidence>
<protein>
    <submittedName>
        <fullName evidence="1">Uncharacterized protein</fullName>
    </submittedName>
</protein>
<sequence>MEKELAYLNIKNGEEKVLILPTDGILWKSIYDCCLVGCLLTTCVVHFSAMKNTMANLWLPCGAFSLLFVSRYSITTVSNLIAIDVFTLAIELTLRVNTRRASTMNNVWLHEKYDINWGNNGGGAKFKAGNDNGSSYNEMDHAIMEDSPIKNGDGKKWLRFDNMDFGISILSDSIRPNLEQINAQIQQRLTTTNRLVDREQ</sequence>
<dbReference type="AlphaFoldDB" id="A0A7J9AV36"/>
<reference evidence="1 2" key="1">
    <citation type="journal article" date="2019" name="Genome Biol. Evol.">
        <title>Insights into the evolution of the New World diploid cottons (Gossypium, subgenus Houzingenia) based on genome sequencing.</title>
        <authorList>
            <person name="Grover C.E."/>
            <person name="Arick M.A. 2nd"/>
            <person name="Thrash A."/>
            <person name="Conover J.L."/>
            <person name="Sanders W.S."/>
            <person name="Peterson D.G."/>
            <person name="Frelichowski J.E."/>
            <person name="Scheffler J.A."/>
            <person name="Scheffler B.E."/>
            <person name="Wendel J.F."/>
        </authorList>
    </citation>
    <scope>NUCLEOTIDE SEQUENCE [LARGE SCALE GENOMIC DNA]</scope>
    <source>
        <strain evidence="1">4</strain>
        <tissue evidence="1">Leaf</tissue>
    </source>
</reference>